<protein>
    <recommendedName>
        <fullName evidence="3">Ankyrin 1, erythrocytic a</fullName>
    </recommendedName>
</protein>
<reference evidence="1" key="2">
    <citation type="submission" date="2025-09" db="UniProtKB">
        <authorList>
            <consortium name="Ensembl"/>
        </authorList>
    </citation>
    <scope>IDENTIFICATION</scope>
</reference>
<dbReference type="GeneTree" id="ENSGT00940000155760"/>
<sequence>MNLEYVPLLSRSSNGGNGSGSSSFISYLQEQTGPGWIPVADPQTWVANQPKSRQVIDTMISSCCNAMDGDQSHLSQEALLQPVRDMGHSEILRGHFRGTQSFEKGLGFPHRAPELRAWDDVRFKGQGDEMEDLPGEQVSEEQFMDEHGNMITKKIVRKVVRRGKGEDAVQDVSVDGSLQDANELEVDAEQFMSYAILGRESSKPDTVDTVKKGAQIVKCASLRRVKQ</sequence>
<evidence type="ECO:0000313" key="2">
    <source>
        <dbReference type="Proteomes" id="UP000264820"/>
    </source>
</evidence>
<proteinExistence type="predicted"/>
<reference evidence="1" key="1">
    <citation type="submission" date="2025-08" db="UniProtKB">
        <authorList>
            <consortium name="Ensembl"/>
        </authorList>
    </citation>
    <scope>IDENTIFICATION</scope>
</reference>
<dbReference type="Proteomes" id="UP000264820">
    <property type="component" value="Unplaced"/>
</dbReference>
<dbReference type="Ensembl" id="ENSHCOT00000014547.1">
    <property type="protein sequence ID" value="ENSHCOP00000008639.1"/>
    <property type="gene ID" value="ENSHCOG00000010924.1"/>
</dbReference>
<evidence type="ECO:0008006" key="3">
    <source>
        <dbReference type="Google" id="ProtNLM"/>
    </source>
</evidence>
<accession>A0A3Q3DCP5</accession>
<dbReference type="AlphaFoldDB" id="A0A3Q3DCP5"/>
<dbReference type="STRING" id="109280.ENSHCOP00000008639"/>
<organism evidence="1 2">
    <name type="scientific">Hippocampus comes</name>
    <name type="common">Tiger tail seahorse</name>
    <dbReference type="NCBI Taxonomy" id="109280"/>
    <lineage>
        <taxon>Eukaryota</taxon>
        <taxon>Metazoa</taxon>
        <taxon>Chordata</taxon>
        <taxon>Craniata</taxon>
        <taxon>Vertebrata</taxon>
        <taxon>Euteleostomi</taxon>
        <taxon>Actinopterygii</taxon>
        <taxon>Neopterygii</taxon>
        <taxon>Teleostei</taxon>
        <taxon>Neoteleostei</taxon>
        <taxon>Acanthomorphata</taxon>
        <taxon>Syngnathiaria</taxon>
        <taxon>Syngnathiformes</taxon>
        <taxon>Syngnathoidei</taxon>
        <taxon>Syngnathidae</taxon>
        <taxon>Hippocampus</taxon>
    </lineage>
</organism>
<keyword evidence="2" id="KW-1185">Reference proteome</keyword>
<evidence type="ECO:0000313" key="1">
    <source>
        <dbReference type="Ensembl" id="ENSHCOP00000008639.1"/>
    </source>
</evidence>
<name>A0A3Q3DCP5_HIPCM</name>